<keyword evidence="1" id="KW-0812">Transmembrane</keyword>
<accession>A0ABV8GPU8</accession>
<gene>
    <name evidence="2" type="ORF">ACFOY2_47715</name>
</gene>
<evidence type="ECO:0000313" key="3">
    <source>
        <dbReference type="Proteomes" id="UP001595851"/>
    </source>
</evidence>
<dbReference type="EMBL" id="JBHSBI010000039">
    <property type="protein sequence ID" value="MFC4014974.1"/>
    <property type="molecule type" value="Genomic_DNA"/>
</dbReference>
<reference evidence="3" key="1">
    <citation type="journal article" date="2019" name="Int. J. Syst. Evol. Microbiol.">
        <title>The Global Catalogue of Microorganisms (GCM) 10K type strain sequencing project: providing services to taxonomists for standard genome sequencing and annotation.</title>
        <authorList>
            <consortium name="The Broad Institute Genomics Platform"/>
            <consortium name="The Broad Institute Genome Sequencing Center for Infectious Disease"/>
            <person name="Wu L."/>
            <person name="Ma J."/>
        </authorList>
    </citation>
    <scope>NUCLEOTIDE SEQUENCE [LARGE SCALE GENOMIC DNA]</scope>
    <source>
        <strain evidence="3">TBRC 1276</strain>
    </source>
</reference>
<keyword evidence="1" id="KW-1133">Transmembrane helix</keyword>
<keyword evidence="1" id="KW-0472">Membrane</keyword>
<keyword evidence="3" id="KW-1185">Reference proteome</keyword>
<organism evidence="2 3">
    <name type="scientific">Nonomuraea purpurea</name>
    <dbReference type="NCBI Taxonomy" id="1849276"/>
    <lineage>
        <taxon>Bacteria</taxon>
        <taxon>Bacillati</taxon>
        <taxon>Actinomycetota</taxon>
        <taxon>Actinomycetes</taxon>
        <taxon>Streptosporangiales</taxon>
        <taxon>Streptosporangiaceae</taxon>
        <taxon>Nonomuraea</taxon>
    </lineage>
</organism>
<comment type="caution">
    <text evidence="2">The sequence shown here is derived from an EMBL/GenBank/DDBJ whole genome shotgun (WGS) entry which is preliminary data.</text>
</comment>
<sequence length="291" mass="31524">MNDIDRLVKAIDRAPQPPAQGPAARELRAAIMETPQRRWTVPRRLPVLLSAVTAVAAAIAIGVGLPAHGPATEYANAAVSLARADDYVNVTITDPTADYRQFEEAFRAVGLNVRVKVIPVAPEEVGQLIGPIVPEGFKGPGSVGVTVTPCQSAFCGKVWLPAGLKQLVVFGVGRAAKPGEPYADDRAYDVMSGEEAIKGYTSRGKTVVDVRAELRRRGLKTAYRLLWIQEKDSDGAGFFDQIVSADRIKDDWIVDGTRFRSSDTVDLYVTPGPGASPLRVRTPQWYDDLID</sequence>
<evidence type="ECO:0000313" key="2">
    <source>
        <dbReference type="EMBL" id="MFC4014974.1"/>
    </source>
</evidence>
<dbReference type="Proteomes" id="UP001595851">
    <property type="component" value="Unassembled WGS sequence"/>
</dbReference>
<proteinExistence type="predicted"/>
<dbReference type="RefSeq" id="WP_379534794.1">
    <property type="nucleotide sequence ID" value="NZ_JBHSBI010000039.1"/>
</dbReference>
<protein>
    <submittedName>
        <fullName evidence="2">Uncharacterized protein</fullName>
    </submittedName>
</protein>
<feature type="transmembrane region" description="Helical" evidence="1">
    <location>
        <begin position="45"/>
        <end position="65"/>
    </location>
</feature>
<name>A0ABV8GPU8_9ACTN</name>
<evidence type="ECO:0000256" key="1">
    <source>
        <dbReference type="SAM" id="Phobius"/>
    </source>
</evidence>